<evidence type="ECO:0000313" key="1">
    <source>
        <dbReference type="EMBL" id="SVA86867.1"/>
    </source>
</evidence>
<proteinExistence type="predicted"/>
<sequence length="135" mass="15337">MSYTDLLVKIINIQKSKPLKFSLIMKEKQYKLNDVIMSKKNTVVSKKTVRGGAYISDKFVYQLKATVFEPGIATMLSGTMLGPNFDFDVLEIRVENMGNDYGKISLLTNLVNTLQKQSMTELTMNIIDIKQLTNF</sequence>
<reference evidence="1" key="1">
    <citation type="submission" date="2018-05" db="EMBL/GenBank/DDBJ databases">
        <authorList>
            <person name="Lanie J.A."/>
            <person name="Ng W.-L."/>
            <person name="Kazmierczak K.M."/>
            <person name="Andrzejewski T.M."/>
            <person name="Davidsen T.M."/>
            <person name="Wayne K.J."/>
            <person name="Tettelin H."/>
            <person name="Glass J.I."/>
            <person name="Rusch D."/>
            <person name="Podicherti R."/>
            <person name="Tsui H.-C.T."/>
            <person name="Winkler M.E."/>
        </authorList>
    </citation>
    <scope>NUCLEOTIDE SEQUENCE</scope>
</reference>
<dbReference type="EMBL" id="UINC01020763">
    <property type="protein sequence ID" value="SVA86867.1"/>
    <property type="molecule type" value="Genomic_DNA"/>
</dbReference>
<accession>A0A381ZDM0</accession>
<gene>
    <name evidence="1" type="ORF">METZ01_LOCUS139721</name>
</gene>
<protein>
    <submittedName>
        <fullName evidence="1">Uncharacterized protein</fullName>
    </submittedName>
</protein>
<organism evidence="1">
    <name type="scientific">marine metagenome</name>
    <dbReference type="NCBI Taxonomy" id="408172"/>
    <lineage>
        <taxon>unclassified sequences</taxon>
        <taxon>metagenomes</taxon>
        <taxon>ecological metagenomes</taxon>
    </lineage>
</organism>
<dbReference type="AlphaFoldDB" id="A0A381ZDM0"/>
<name>A0A381ZDM0_9ZZZZ</name>